<dbReference type="InterPro" id="IPR037066">
    <property type="entry name" value="Plug_dom_sf"/>
</dbReference>
<proteinExistence type="inferred from homology"/>
<keyword evidence="3 7" id="KW-1134">Transmembrane beta strand</keyword>
<dbReference type="Gene3D" id="2.170.130.10">
    <property type="entry name" value="TonB-dependent receptor, plug domain"/>
    <property type="match status" value="1"/>
</dbReference>
<evidence type="ECO:0000256" key="2">
    <source>
        <dbReference type="ARBA" id="ARBA00022448"/>
    </source>
</evidence>
<evidence type="ECO:0000256" key="4">
    <source>
        <dbReference type="ARBA" id="ARBA00022692"/>
    </source>
</evidence>
<evidence type="ECO:0000256" key="1">
    <source>
        <dbReference type="ARBA" id="ARBA00004571"/>
    </source>
</evidence>
<dbReference type="InterPro" id="IPR039426">
    <property type="entry name" value="TonB-dep_rcpt-like"/>
</dbReference>
<dbReference type="NCBIfam" id="TIGR04056">
    <property type="entry name" value="OMP_RagA_SusC"/>
    <property type="match status" value="1"/>
</dbReference>
<dbReference type="Gene3D" id="2.60.40.1120">
    <property type="entry name" value="Carboxypeptidase-like, regulatory domain"/>
    <property type="match status" value="1"/>
</dbReference>
<evidence type="ECO:0000259" key="9">
    <source>
        <dbReference type="Pfam" id="PF07715"/>
    </source>
</evidence>
<dbReference type="AlphaFoldDB" id="U2CQL8"/>
<dbReference type="InterPro" id="IPR036942">
    <property type="entry name" value="Beta-barrel_TonB_sf"/>
</dbReference>
<comment type="similarity">
    <text evidence="7">Belongs to the TonB-dependent receptor family.</text>
</comment>
<comment type="subcellular location">
    <subcellularLocation>
        <location evidence="1 7">Cell outer membrane</location>
        <topology evidence="1 7">Multi-pass membrane protein</topology>
    </subcellularLocation>
</comment>
<name>U2CQL8_9BACE</name>
<comment type="caution">
    <text evidence="10">The sequence shown here is derived from an EMBL/GenBank/DDBJ whole genome shotgun (WGS) entry which is preliminary data.</text>
</comment>
<reference evidence="10 11" key="1">
    <citation type="submission" date="2013-08" db="EMBL/GenBank/DDBJ databases">
        <authorList>
            <person name="Weinstock G."/>
            <person name="Sodergren E."/>
            <person name="Wylie T."/>
            <person name="Fulton L."/>
            <person name="Fulton R."/>
            <person name="Fronick C."/>
            <person name="O'Laughlin M."/>
            <person name="Godfrey J."/>
            <person name="Miner T."/>
            <person name="Herter B."/>
            <person name="Appelbaum E."/>
            <person name="Cordes M."/>
            <person name="Lek S."/>
            <person name="Wollam A."/>
            <person name="Pepin K.H."/>
            <person name="Palsikar V.B."/>
            <person name="Mitreva M."/>
            <person name="Wilson R.K."/>
        </authorList>
    </citation>
    <scope>NUCLEOTIDE SEQUENCE [LARGE SCALE GENOMIC DNA]</scope>
    <source>
        <strain evidence="10 11">F0041</strain>
    </source>
</reference>
<dbReference type="InterPro" id="IPR008969">
    <property type="entry name" value="CarboxyPept-like_regulatory"/>
</dbReference>
<organism evidence="10 11">
    <name type="scientific">Bacteroides pyogenes F0041</name>
    <dbReference type="NCBI Taxonomy" id="1321819"/>
    <lineage>
        <taxon>Bacteria</taxon>
        <taxon>Pseudomonadati</taxon>
        <taxon>Bacteroidota</taxon>
        <taxon>Bacteroidia</taxon>
        <taxon>Bacteroidales</taxon>
        <taxon>Bacteroidaceae</taxon>
        <taxon>Bacteroides</taxon>
    </lineage>
</organism>
<dbReference type="Pfam" id="PF13715">
    <property type="entry name" value="CarbopepD_reg_2"/>
    <property type="match status" value="1"/>
</dbReference>
<dbReference type="EMBL" id="AWSV01000055">
    <property type="protein sequence ID" value="ERI86363.1"/>
    <property type="molecule type" value="Genomic_DNA"/>
</dbReference>
<dbReference type="InterPro" id="IPR012910">
    <property type="entry name" value="Plug_dom"/>
</dbReference>
<dbReference type="HOGENOM" id="CLU_004317_0_1_10"/>
<gene>
    <name evidence="10" type="ORF">HMPREF1981_00954</name>
</gene>
<dbReference type="Pfam" id="PF07715">
    <property type="entry name" value="Plug"/>
    <property type="match status" value="1"/>
</dbReference>
<feature type="signal peptide" evidence="8">
    <location>
        <begin position="1"/>
        <end position="23"/>
    </location>
</feature>
<keyword evidence="2 7" id="KW-0813">Transport</keyword>
<evidence type="ECO:0000256" key="7">
    <source>
        <dbReference type="PROSITE-ProRule" id="PRU01360"/>
    </source>
</evidence>
<evidence type="ECO:0000256" key="3">
    <source>
        <dbReference type="ARBA" id="ARBA00022452"/>
    </source>
</evidence>
<dbReference type="NCBIfam" id="TIGR04057">
    <property type="entry name" value="SusC_RagA_signa"/>
    <property type="match status" value="1"/>
</dbReference>
<feature type="domain" description="TonB-dependent receptor plug" evidence="9">
    <location>
        <begin position="130"/>
        <end position="246"/>
    </location>
</feature>
<dbReference type="SUPFAM" id="SSF56935">
    <property type="entry name" value="Porins"/>
    <property type="match status" value="1"/>
</dbReference>
<keyword evidence="5 7" id="KW-0472">Membrane</keyword>
<dbReference type="Gene3D" id="2.40.170.20">
    <property type="entry name" value="TonB-dependent receptor, beta-barrel domain"/>
    <property type="match status" value="1"/>
</dbReference>
<keyword evidence="10" id="KW-0675">Receptor</keyword>
<evidence type="ECO:0000256" key="6">
    <source>
        <dbReference type="ARBA" id="ARBA00023237"/>
    </source>
</evidence>
<dbReference type="OrthoDB" id="668629at2"/>
<dbReference type="InterPro" id="IPR023996">
    <property type="entry name" value="TonB-dep_OMP_SusC/RagA"/>
</dbReference>
<keyword evidence="6 7" id="KW-0998">Cell outer membrane</keyword>
<dbReference type="Proteomes" id="UP000016496">
    <property type="component" value="Unassembled WGS sequence"/>
</dbReference>
<dbReference type="InterPro" id="IPR023997">
    <property type="entry name" value="TonB-dep_OMP_SusC/RagA_CS"/>
</dbReference>
<dbReference type="PROSITE" id="PS52016">
    <property type="entry name" value="TONB_DEPENDENT_REC_3"/>
    <property type="match status" value="1"/>
</dbReference>
<evidence type="ECO:0000313" key="11">
    <source>
        <dbReference type="Proteomes" id="UP000016496"/>
    </source>
</evidence>
<keyword evidence="4 7" id="KW-0812">Transmembrane</keyword>
<keyword evidence="8" id="KW-0732">Signal</keyword>
<dbReference type="GO" id="GO:0009279">
    <property type="term" value="C:cell outer membrane"/>
    <property type="evidence" value="ECO:0007669"/>
    <property type="project" value="UniProtKB-SubCell"/>
</dbReference>
<evidence type="ECO:0000256" key="5">
    <source>
        <dbReference type="ARBA" id="ARBA00023136"/>
    </source>
</evidence>
<protein>
    <submittedName>
        <fullName evidence="10">TonB-dependent receptor plug domain protein</fullName>
    </submittedName>
</protein>
<evidence type="ECO:0000313" key="10">
    <source>
        <dbReference type="EMBL" id="ERI86363.1"/>
    </source>
</evidence>
<accession>U2CQL8</accession>
<dbReference type="RefSeq" id="WP_021644318.1">
    <property type="nucleotide sequence ID" value="NZ_KE993070.1"/>
</dbReference>
<evidence type="ECO:0000256" key="8">
    <source>
        <dbReference type="SAM" id="SignalP"/>
    </source>
</evidence>
<sequence>MKKQTIFLAILFAITLISNVATAQNVGGKLPKTKQKDQKSICGRVLSADDKSPIIGAHIKIIGTDRGTISDLNGNFLFDIAPSGNRKLEFSYMGMKTVTMVSGTNMVVMMETDANVLEDVVVNGFFTRQKQTFTGAAKSISAGDILSVSPTNLFQSLSALDPGMVISQNNIMGSNPNAVPDLVLRSTTSLATNNEVGLNTPLIVIDGVESSLQALYDIDIHDIERVDILKDASATALYGENAANGVIVIERKRVAQSPVRIRYTVTPKISFADLSSYDVCNAAQKLELERMSGLYESTNGSLDQDYYDKLRLVSSGVDTDWKSKPIRNSLSHDHSLSISGRGSGLDYNITGNLSSLSGVMKDDSRKRHGMNVYLSYRAFEKLILTLRASHEQLNIKHSRYGSFSDYLRANPYDSPYDEMGNYRRSLSYSLNNPLYEASLSSFNKMETRTQQLSLDARYNIKSNFYITAQGAYITARGTSDRYLSPESNAFSSVTSLSQKGRYTLGNEGVDEWSAKMVSNYIHNFDSDGTMLTLNLGGEIKRQNQFSRTMEGSGFLSDNQSDIAYATSYPEGRYPGGSESLSASLGAFAAANFMWRNRYIIDGSYRISGSSKFGSNHRYAPFWSSGLGYNLHNEEFIKSLKWINTLRLRGSYGYTGSVKFAAYQAVTTYRYSADYTTYTGVGAVPITMSNPDLKWQTTKKLNIGLTSSLFGDRMNFNFDYFREKTADMLIDMSLPPSSGTTNVKNNLGSQTSHGFEFSLWGKIIRTEDWECNLSVNGLHSKTTINDISEALKRKNEQNATNDKSAVPLIQFREGESPTSIYAVRSAGIDPASGKEIFIKKDGSYTYEYSANDQVSCGDTNPWLQGNFSTQLKYKRLALTVNFSYRIGADMYNSTRVSKIENIDPKYNADVRAFTERWKKPGDIVPYLNISKIGGQSFVHTNRFVERNNELALSNMILQYDIPDEWLQKIGVQKLYLSIGTEDLFRLTTAKYERGISYPYSRNINLSMSVTF</sequence>
<feature type="chain" id="PRO_5004625504" evidence="8">
    <location>
        <begin position="24"/>
        <end position="1010"/>
    </location>
</feature>
<dbReference type="SUPFAM" id="SSF49464">
    <property type="entry name" value="Carboxypeptidase regulatory domain-like"/>
    <property type="match status" value="1"/>
</dbReference>
<dbReference type="PATRIC" id="fig|1321819.3.peg.882"/>